<dbReference type="InterPro" id="IPR050300">
    <property type="entry name" value="GDXG_lipolytic_enzyme"/>
</dbReference>
<comment type="similarity">
    <text evidence="1">Belongs to the 'GDXG' lipolytic enzyme family.</text>
</comment>
<protein>
    <submittedName>
        <fullName evidence="4">Putative esterase</fullName>
    </submittedName>
</protein>
<reference evidence="4 5" key="1">
    <citation type="journal article" date="2013" name="Int. J. Syst. Evol. Microbiol.">
        <title>Ilumatobacter nonamiense sp. nov. and Ilumatobacter coccineum sp. nov., isolated from seashore sand.</title>
        <authorList>
            <person name="Matsumoto A."/>
            <person name="Kasai H."/>
            <person name="Matsuo Y."/>
            <person name="Shizuri Y."/>
            <person name="Ichikawa N."/>
            <person name="Fujita N."/>
            <person name="Omura S."/>
            <person name="Takahashi Y."/>
        </authorList>
    </citation>
    <scope>NUCLEOTIDE SEQUENCE [LARGE SCALE GENOMIC DNA]</scope>
    <source>
        <strain evidence="5">NBRC 103263 / KCTC 29153 / YM16-304</strain>
    </source>
</reference>
<dbReference type="InterPro" id="IPR013094">
    <property type="entry name" value="AB_hydrolase_3"/>
</dbReference>
<organism evidence="4 5">
    <name type="scientific">Ilumatobacter coccineus (strain NBRC 103263 / KCTC 29153 / YM16-304)</name>
    <dbReference type="NCBI Taxonomy" id="1313172"/>
    <lineage>
        <taxon>Bacteria</taxon>
        <taxon>Bacillati</taxon>
        <taxon>Actinomycetota</taxon>
        <taxon>Acidimicrobiia</taxon>
        <taxon>Acidimicrobiales</taxon>
        <taxon>Ilumatobacteraceae</taxon>
        <taxon>Ilumatobacter</taxon>
    </lineage>
</organism>
<dbReference type="PANTHER" id="PTHR48081">
    <property type="entry name" value="AB HYDROLASE SUPERFAMILY PROTEIN C4A8.06C"/>
    <property type="match status" value="1"/>
</dbReference>
<evidence type="ECO:0000259" key="3">
    <source>
        <dbReference type="Pfam" id="PF07859"/>
    </source>
</evidence>
<keyword evidence="5" id="KW-1185">Reference proteome</keyword>
<dbReference type="RefSeq" id="WP_015441891.1">
    <property type="nucleotide sequence ID" value="NC_020520.1"/>
</dbReference>
<dbReference type="KEGG" id="aym:YM304_23300"/>
<dbReference type="GO" id="GO:0004806">
    <property type="term" value="F:triacylglycerol lipase activity"/>
    <property type="evidence" value="ECO:0007669"/>
    <property type="project" value="TreeGrafter"/>
</dbReference>
<evidence type="ECO:0000313" key="5">
    <source>
        <dbReference type="Proteomes" id="UP000011863"/>
    </source>
</evidence>
<evidence type="ECO:0000313" key="4">
    <source>
        <dbReference type="EMBL" id="BAN02644.1"/>
    </source>
</evidence>
<dbReference type="SUPFAM" id="SSF53474">
    <property type="entry name" value="alpha/beta-Hydrolases"/>
    <property type="match status" value="1"/>
</dbReference>
<sequence>MSKTSRRARVLRKTLGAFISDPEVPLAEQRASLERADKIPRPRGLDYVDTEVGGVAAIVATPKRGADERHILYLHGGGYVLGSPRSHIAMAARLALAARGSTTVLDYRLAPEHPYPAAIDDCVAAYRAIIADRDPSSVVIAGDSAGGGATLATLLALREAGVALPGAAYLMSPWTDLTASGESTRTKSADDPMLQAPWLQDFAEKYAGDQPLDLPGISPLFADLSGLPPMLVQVGSDEILLSDSTRLVEAARAAGVMVDVEVAPNMWHVFQAFAGMMPEATTALVEAAAFIRAKTPTPDALRV</sequence>
<evidence type="ECO:0000256" key="1">
    <source>
        <dbReference type="ARBA" id="ARBA00010515"/>
    </source>
</evidence>
<dbReference type="PROSITE" id="PS01173">
    <property type="entry name" value="LIPASE_GDXG_HIS"/>
    <property type="match status" value="1"/>
</dbReference>
<accession>A0A6C7E418</accession>
<dbReference type="Gene3D" id="3.40.50.1820">
    <property type="entry name" value="alpha/beta hydrolase"/>
    <property type="match status" value="1"/>
</dbReference>
<dbReference type="Pfam" id="PF07859">
    <property type="entry name" value="Abhydrolase_3"/>
    <property type="match status" value="1"/>
</dbReference>
<dbReference type="InterPro" id="IPR029058">
    <property type="entry name" value="AB_hydrolase_fold"/>
</dbReference>
<dbReference type="PANTHER" id="PTHR48081:SF30">
    <property type="entry name" value="ACETYL-HYDROLASE LIPR-RELATED"/>
    <property type="match status" value="1"/>
</dbReference>
<dbReference type="AlphaFoldDB" id="A0A6C7E418"/>
<dbReference type="OrthoDB" id="128186at2"/>
<keyword evidence="2" id="KW-0378">Hydrolase</keyword>
<proteinExistence type="inferred from homology"/>
<dbReference type="EMBL" id="AP012057">
    <property type="protein sequence ID" value="BAN02644.1"/>
    <property type="molecule type" value="Genomic_DNA"/>
</dbReference>
<feature type="domain" description="Alpha/beta hydrolase fold-3" evidence="3">
    <location>
        <begin position="71"/>
        <end position="271"/>
    </location>
</feature>
<gene>
    <name evidence="4" type="ORF">YM304_23300</name>
</gene>
<name>A0A6C7E418_ILUCY</name>
<dbReference type="InterPro" id="IPR002168">
    <property type="entry name" value="Lipase_GDXG_HIS_AS"/>
</dbReference>
<evidence type="ECO:0000256" key="2">
    <source>
        <dbReference type="ARBA" id="ARBA00022801"/>
    </source>
</evidence>
<dbReference type="Proteomes" id="UP000011863">
    <property type="component" value="Chromosome"/>
</dbReference>